<sequence length="340" mass="36780">MRCLVTGGAGYVGSHTVLALLDAGHDVTVLDDLSTGHLRAVPAQAAFHRADLQDLAATRTVLATGPWDAVLHFAGLSEVGTSMKRPYHYLRANGLMALNLLEACAEVGVKRFVLSSTAALFPGGVVGEGATPAPHSPYGESKLFIERSLKWAERLHGMRHAILRYFNAAGADRQGRAGEDHRPETHLIPRALEAVMGGRRLRLHGLDYPTPDGSCVRDYIHVNDLAAAHLAALDFLEERSLTCHVGSGHGFSNLQVLSTIKRVTGREVPWERAPRRAGDPPSLVADARRLQAATGWRPLHTGQAALDDIVRTAWAWRQAHPHGYGMERSGQLVRLGGELG</sequence>
<comment type="catalytic activity">
    <reaction evidence="1">
        <text>UDP-alpha-D-glucose = UDP-alpha-D-galactose</text>
        <dbReference type="Rhea" id="RHEA:22168"/>
        <dbReference type="ChEBI" id="CHEBI:58885"/>
        <dbReference type="ChEBI" id="CHEBI:66914"/>
        <dbReference type="EC" id="5.1.3.2"/>
    </reaction>
</comment>
<evidence type="ECO:0000259" key="12">
    <source>
        <dbReference type="Pfam" id="PF01370"/>
    </source>
</evidence>
<dbReference type="GO" id="GO:0003978">
    <property type="term" value="F:UDP-glucose 4-epimerase activity"/>
    <property type="evidence" value="ECO:0007669"/>
    <property type="project" value="UniProtKB-EC"/>
</dbReference>
<name>A0A4Y6UED5_9PROT</name>
<evidence type="ECO:0000256" key="10">
    <source>
        <dbReference type="ARBA" id="ARBA00031367"/>
    </source>
</evidence>
<evidence type="ECO:0000256" key="8">
    <source>
        <dbReference type="ARBA" id="ARBA00023235"/>
    </source>
</evidence>
<evidence type="ECO:0000313" key="14">
    <source>
        <dbReference type="Proteomes" id="UP000318709"/>
    </source>
</evidence>
<comment type="similarity">
    <text evidence="4">Belongs to the NAD(P)-dependent epimerase/dehydratase family.</text>
</comment>
<evidence type="ECO:0000256" key="1">
    <source>
        <dbReference type="ARBA" id="ARBA00000083"/>
    </source>
</evidence>
<keyword evidence="14" id="KW-1185">Reference proteome</keyword>
<protein>
    <recommendedName>
        <fullName evidence="6">UDP-glucose 4-epimerase</fullName>
        <ecNumber evidence="5">5.1.3.2</ecNumber>
    </recommendedName>
    <alternativeName>
        <fullName evidence="11">Galactowaldenase</fullName>
    </alternativeName>
    <alternativeName>
        <fullName evidence="10">UDP-galactose 4-epimerase</fullName>
    </alternativeName>
</protein>
<dbReference type="OrthoDB" id="9801785at2"/>
<dbReference type="Pfam" id="PF01370">
    <property type="entry name" value="Epimerase"/>
    <property type="match status" value="1"/>
</dbReference>
<dbReference type="EMBL" id="CP038231">
    <property type="protein sequence ID" value="QDH14385.1"/>
    <property type="molecule type" value="Genomic_DNA"/>
</dbReference>
<reference evidence="13 14" key="1">
    <citation type="submission" date="2019-03" db="EMBL/GenBank/DDBJ databases">
        <title>The complete genome sequence of Swingsia_sp. F3b2 LMG30590(T).</title>
        <authorList>
            <person name="Chua K.-O."/>
            <person name="Chan K.-G."/>
            <person name="See-Too W.-S."/>
        </authorList>
    </citation>
    <scope>NUCLEOTIDE SEQUENCE [LARGE SCALE GENOMIC DNA]</scope>
    <source>
        <strain evidence="13 14">F3b2</strain>
    </source>
</reference>
<dbReference type="Gene3D" id="3.90.25.10">
    <property type="entry name" value="UDP-galactose 4-epimerase, domain 1"/>
    <property type="match status" value="1"/>
</dbReference>
<evidence type="ECO:0000256" key="11">
    <source>
        <dbReference type="ARBA" id="ARBA00033067"/>
    </source>
</evidence>
<feature type="domain" description="NAD-dependent epimerase/dehydratase" evidence="12">
    <location>
        <begin position="4"/>
        <end position="236"/>
    </location>
</feature>
<comment type="cofactor">
    <cofactor evidence="2">
        <name>NAD(+)</name>
        <dbReference type="ChEBI" id="CHEBI:57540"/>
    </cofactor>
</comment>
<evidence type="ECO:0000256" key="3">
    <source>
        <dbReference type="ARBA" id="ARBA00004947"/>
    </source>
</evidence>
<evidence type="ECO:0000256" key="4">
    <source>
        <dbReference type="ARBA" id="ARBA00007637"/>
    </source>
</evidence>
<evidence type="ECO:0000256" key="7">
    <source>
        <dbReference type="ARBA" id="ARBA00023027"/>
    </source>
</evidence>
<evidence type="ECO:0000256" key="6">
    <source>
        <dbReference type="ARBA" id="ARBA00018569"/>
    </source>
</evidence>
<evidence type="ECO:0000313" key="13">
    <source>
        <dbReference type="EMBL" id="QDH14385.1"/>
    </source>
</evidence>
<dbReference type="Proteomes" id="UP000318709">
    <property type="component" value="Chromosome"/>
</dbReference>
<dbReference type="GO" id="GO:0033499">
    <property type="term" value="P:galactose catabolic process via UDP-galactose, Leloir pathway"/>
    <property type="evidence" value="ECO:0007669"/>
    <property type="project" value="TreeGrafter"/>
</dbReference>
<evidence type="ECO:0000256" key="2">
    <source>
        <dbReference type="ARBA" id="ARBA00001911"/>
    </source>
</evidence>
<comment type="pathway">
    <text evidence="3">Carbohydrate metabolism; galactose metabolism.</text>
</comment>
<dbReference type="KEGG" id="swf:E3E12_04625"/>
<evidence type="ECO:0000256" key="9">
    <source>
        <dbReference type="ARBA" id="ARBA00023277"/>
    </source>
</evidence>
<dbReference type="InterPro" id="IPR005886">
    <property type="entry name" value="UDP_G4E"/>
</dbReference>
<dbReference type="EC" id="5.1.3.2" evidence="5"/>
<accession>A0A4Y6UED5</accession>
<dbReference type="InterPro" id="IPR001509">
    <property type="entry name" value="Epimerase_deHydtase"/>
</dbReference>
<dbReference type="PANTHER" id="PTHR43725">
    <property type="entry name" value="UDP-GLUCOSE 4-EPIMERASE"/>
    <property type="match status" value="1"/>
</dbReference>
<dbReference type="RefSeq" id="WP_141444087.1">
    <property type="nucleotide sequence ID" value="NZ_CP038231.1"/>
</dbReference>
<dbReference type="SUPFAM" id="SSF51735">
    <property type="entry name" value="NAD(P)-binding Rossmann-fold domains"/>
    <property type="match status" value="1"/>
</dbReference>
<dbReference type="InterPro" id="IPR036291">
    <property type="entry name" value="NAD(P)-bd_dom_sf"/>
</dbReference>
<keyword evidence="7" id="KW-0520">NAD</keyword>
<keyword evidence="8 13" id="KW-0413">Isomerase</keyword>
<organism evidence="13 14">
    <name type="scientific">Formicincola oecophyllae</name>
    <dbReference type="NCBI Taxonomy" id="2558361"/>
    <lineage>
        <taxon>Bacteria</taxon>
        <taxon>Pseudomonadati</taxon>
        <taxon>Pseudomonadota</taxon>
        <taxon>Alphaproteobacteria</taxon>
        <taxon>Acetobacterales</taxon>
        <taxon>Acetobacteraceae</taxon>
        <taxon>Formicincola</taxon>
    </lineage>
</organism>
<dbReference type="NCBIfam" id="TIGR01179">
    <property type="entry name" value="galE"/>
    <property type="match status" value="1"/>
</dbReference>
<dbReference type="AlphaFoldDB" id="A0A4Y6UED5"/>
<evidence type="ECO:0000256" key="5">
    <source>
        <dbReference type="ARBA" id="ARBA00013189"/>
    </source>
</evidence>
<gene>
    <name evidence="13" type="primary">galE</name>
    <name evidence="13" type="ORF">E3E12_04625</name>
</gene>
<dbReference type="PANTHER" id="PTHR43725:SF53">
    <property type="entry name" value="UDP-ARABINOSE 4-EPIMERASE 1"/>
    <property type="match status" value="1"/>
</dbReference>
<dbReference type="Gene3D" id="3.40.50.720">
    <property type="entry name" value="NAD(P)-binding Rossmann-like Domain"/>
    <property type="match status" value="1"/>
</dbReference>
<dbReference type="UniPathway" id="UPA00214"/>
<proteinExistence type="inferred from homology"/>
<keyword evidence="9" id="KW-0119">Carbohydrate metabolism</keyword>